<gene>
    <name evidence="1" type="ORF">SAMN02745124_04482</name>
</gene>
<proteinExistence type="predicted"/>
<name>A0A1M5YUP6_9BACT</name>
<dbReference type="EMBL" id="FQXS01000068">
    <property type="protein sequence ID" value="SHI15832.1"/>
    <property type="molecule type" value="Genomic_DNA"/>
</dbReference>
<keyword evidence="2" id="KW-1185">Reference proteome</keyword>
<evidence type="ECO:0000313" key="1">
    <source>
        <dbReference type="EMBL" id="SHI15832.1"/>
    </source>
</evidence>
<evidence type="ECO:0000313" key="2">
    <source>
        <dbReference type="Proteomes" id="UP000184139"/>
    </source>
</evidence>
<reference evidence="1 2" key="1">
    <citation type="submission" date="2016-11" db="EMBL/GenBank/DDBJ databases">
        <authorList>
            <person name="Jaros S."/>
            <person name="Januszkiewicz K."/>
            <person name="Wedrychowicz H."/>
        </authorList>
    </citation>
    <scope>NUCLEOTIDE SEQUENCE [LARGE SCALE GENOMIC DNA]</scope>
    <source>
        <strain evidence="1 2">DSM 9705</strain>
    </source>
</reference>
<sequence length="181" mass="19260">MVPRSYRCSRRVAPRRHFMTMGSKMKITDGVWIKIFQSGAAGGAKQVSSFELNQIIANFNSEDQVPIIIGTPSHDAPAYGWLSALRKSGDALYGRIGHMCDSLQSSLELKGHGSITARIAATVSGPKLLSVAFSDTSPLGASAKQIFSIGSLPEYVVQVSFSEGGESELSVDLLANLAGKV</sequence>
<organism evidence="1 2">
    <name type="scientific">Desulfofustis glycolicus DSM 9705</name>
    <dbReference type="NCBI Taxonomy" id="1121409"/>
    <lineage>
        <taxon>Bacteria</taxon>
        <taxon>Pseudomonadati</taxon>
        <taxon>Thermodesulfobacteriota</taxon>
        <taxon>Desulfobulbia</taxon>
        <taxon>Desulfobulbales</taxon>
        <taxon>Desulfocapsaceae</taxon>
        <taxon>Desulfofustis</taxon>
    </lineage>
</organism>
<dbReference type="AlphaFoldDB" id="A0A1M5YUP6"/>
<dbReference type="Proteomes" id="UP000184139">
    <property type="component" value="Unassembled WGS sequence"/>
</dbReference>
<accession>A0A1M5YUP6</accession>
<protein>
    <submittedName>
        <fullName evidence="1">Uncharacterized protein</fullName>
    </submittedName>
</protein>